<proteinExistence type="predicted"/>
<sequence>MEYYYRYSVVVGLKHINFLSAYKWTQKSISIALCHWGIMDSNCIAIALCHCGRVQALNHGRRLHSDLIKTGVLNNVFLAKNLIAMYVDSCHLNVNVDIRYYIIPCYRIYSIVILTTYRC</sequence>
<accession>A0A922F7I5</accession>
<organism evidence="1 2">
    <name type="scientific">Carya illinoinensis</name>
    <name type="common">Pecan</name>
    <dbReference type="NCBI Taxonomy" id="32201"/>
    <lineage>
        <taxon>Eukaryota</taxon>
        <taxon>Viridiplantae</taxon>
        <taxon>Streptophyta</taxon>
        <taxon>Embryophyta</taxon>
        <taxon>Tracheophyta</taxon>
        <taxon>Spermatophyta</taxon>
        <taxon>Magnoliopsida</taxon>
        <taxon>eudicotyledons</taxon>
        <taxon>Gunneridae</taxon>
        <taxon>Pentapetalae</taxon>
        <taxon>rosids</taxon>
        <taxon>fabids</taxon>
        <taxon>Fagales</taxon>
        <taxon>Juglandaceae</taxon>
        <taxon>Carya</taxon>
    </lineage>
</organism>
<dbReference type="EMBL" id="CM031829">
    <property type="protein sequence ID" value="KAG6714780.1"/>
    <property type="molecule type" value="Genomic_DNA"/>
</dbReference>
<protein>
    <submittedName>
        <fullName evidence="1">Uncharacterized protein</fullName>
    </submittedName>
</protein>
<comment type="caution">
    <text evidence="1">The sequence shown here is derived from an EMBL/GenBank/DDBJ whole genome shotgun (WGS) entry which is preliminary data.</text>
</comment>
<reference evidence="1" key="1">
    <citation type="submission" date="2021-01" db="EMBL/GenBank/DDBJ databases">
        <authorList>
            <person name="Lovell J.T."/>
            <person name="Bentley N."/>
            <person name="Bhattarai G."/>
            <person name="Jenkins J.W."/>
            <person name="Sreedasyam A."/>
            <person name="Alarcon Y."/>
            <person name="Bock C."/>
            <person name="Boston L."/>
            <person name="Carlson J."/>
            <person name="Cervantes K."/>
            <person name="Clermont K."/>
            <person name="Krom N."/>
            <person name="Kubenka K."/>
            <person name="Mamidi S."/>
            <person name="Mattison C."/>
            <person name="Monteros M."/>
            <person name="Pisani C."/>
            <person name="Plott C."/>
            <person name="Rajasekar S."/>
            <person name="Rhein H.S."/>
            <person name="Rohla C."/>
            <person name="Song M."/>
            <person name="Hilaire R.S."/>
            <person name="Shu S."/>
            <person name="Wells L."/>
            <person name="Wang X."/>
            <person name="Webber J."/>
            <person name="Heerema R.J."/>
            <person name="Klein P."/>
            <person name="Conner P."/>
            <person name="Grauke L."/>
            <person name="Grimwood J."/>
            <person name="Schmutz J."/>
            <person name="Randall J.J."/>
        </authorList>
    </citation>
    <scope>NUCLEOTIDE SEQUENCE</scope>
    <source>
        <tissue evidence="1">Leaf</tissue>
    </source>
</reference>
<evidence type="ECO:0000313" key="2">
    <source>
        <dbReference type="Proteomes" id="UP000811246"/>
    </source>
</evidence>
<gene>
    <name evidence="1" type="ORF">I3842_05G219100</name>
</gene>
<evidence type="ECO:0000313" key="1">
    <source>
        <dbReference type="EMBL" id="KAG6714780.1"/>
    </source>
</evidence>
<dbReference type="Proteomes" id="UP000811246">
    <property type="component" value="Chromosome 5"/>
</dbReference>
<dbReference type="AlphaFoldDB" id="A0A922F7I5"/>
<name>A0A922F7I5_CARIL</name>